<dbReference type="InterPro" id="IPR036388">
    <property type="entry name" value="WH-like_DNA-bd_sf"/>
</dbReference>
<dbReference type="Gene3D" id="3.40.50.300">
    <property type="entry name" value="P-loop containing nucleotide triphosphate hydrolases"/>
    <property type="match status" value="1"/>
</dbReference>
<evidence type="ECO:0000313" key="3">
    <source>
        <dbReference type="EMBL" id="GAA3689458.1"/>
    </source>
</evidence>
<accession>A0ABP7CIF1</accession>
<reference evidence="4" key="1">
    <citation type="journal article" date="2019" name="Int. J. Syst. Evol. Microbiol.">
        <title>The Global Catalogue of Microorganisms (GCM) 10K type strain sequencing project: providing services to taxonomists for standard genome sequencing and annotation.</title>
        <authorList>
            <consortium name="The Broad Institute Genomics Platform"/>
            <consortium name="The Broad Institute Genome Sequencing Center for Infectious Disease"/>
            <person name="Wu L."/>
            <person name="Ma J."/>
        </authorList>
    </citation>
    <scope>NUCLEOTIDE SEQUENCE [LARGE SCALE GENOMIC DNA]</scope>
    <source>
        <strain evidence="4">JCM 17125</strain>
    </source>
</reference>
<dbReference type="InterPro" id="IPR016032">
    <property type="entry name" value="Sig_transdc_resp-reg_C-effctor"/>
</dbReference>
<name>A0ABP7CIF1_9MICO</name>
<dbReference type="SMART" id="SM00382">
    <property type="entry name" value="AAA"/>
    <property type="match status" value="1"/>
</dbReference>
<dbReference type="Gene3D" id="1.10.10.10">
    <property type="entry name" value="Winged helix-like DNA-binding domain superfamily/Winged helix DNA-binding domain"/>
    <property type="match status" value="1"/>
</dbReference>
<organism evidence="3 4">
    <name type="scientific">Terrabacter ginsenosidimutans</name>
    <dbReference type="NCBI Taxonomy" id="490575"/>
    <lineage>
        <taxon>Bacteria</taxon>
        <taxon>Bacillati</taxon>
        <taxon>Actinomycetota</taxon>
        <taxon>Actinomycetes</taxon>
        <taxon>Micrococcales</taxon>
        <taxon>Intrasporangiaceae</taxon>
        <taxon>Terrabacter</taxon>
    </lineage>
</organism>
<dbReference type="Pfam" id="PF25873">
    <property type="entry name" value="WHD_MalT"/>
    <property type="match status" value="1"/>
</dbReference>
<comment type="caution">
    <text evidence="3">The sequence shown here is derived from an EMBL/GenBank/DDBJ whole genome shotgun (WGS) entry which is preliminary data.</text>
</comment>
<feature type="region of interest" description="Disordered" evidence="1">
    <location>
        <begin position="510"/>
        <end position="530"/>
    </location>
</feature>
<evidence type="ECO:0000313" key="4">
    <source>
        <dbReference type="Proteomes" id="UP001501468"/>
    </source>
</evidence>
<gene>
    <name evidence="3" type="ORF">GCM10022399_01440</name>
</gene>
<dbReference type="SUPFAM" id="SSF46894">
    <property type="entry name" value="C-terminal effector domain of the bipartite response regulators"/>
    <property type="match status" value="1"/>
</dbReference>
<evidence type="ECO:0000256" key="1">
    <source>
        <dbReference type="SAM" id="MobiDB-lite"/>
    </source>
</evidence>
<dbReference type="InterPro" id="IPR027417">
    <property type="entry name" value="P-loop_NTPase"/>
</dbReference>
<dbReference type="PROSITE" id="PS50043">
    <property type="entry name" value="HTH_LUXR_2"/>
    <property type="match status" value="1"/>
</dbReference>
<dbReference type="InterPro" id="IPR059106">
    <property type="entry name" value="WHD_MalT"/>
</dbReference>
<keyword evidence="4" id="KW-1185">Reference proteome</keyword>
<feature type="compositionally biased region" description="Basic and acidic residues" evidence="1">
    <location>
        <begin position="511"/>
        <end position="523"/>
    </location>
</feature>
<dbReference type="CDD" id="cd06170">
    <property type="entry name" value="LuxR_C_like"/>
    <property type="match status" value="1"/>
</dbReference>
<dbReference type="Proteomes" id="UP001501468">
    <property type="component" value="Unassembled WGS sequence"/>
</dbReference>
<dbReference type="Pfam" id="PF00196">
    <property type="entry name" value="GerE"/>
    <property type="match status" value="1"/>
</dbReference>
<feature type="compositionally biased region" description="Polar residues" evidence="1">
    <location>
        <begin position="14"/>
        <end position="25"/>
    </location>
</feature>
<dbReference type="EMBL" id="BAABDC010000001">
    <property type="protein sequence ID" value="GAA3689458.1"/>
    <property type="molecule type" value="Genomic_DNA"/>
</dbReference>
<dbReference type="SUPFAM" id="SSF52540">
    <property type="entry name" value="P-loop containing nucleoside triphosphate hydrolases"/>
    <property type="match status" value="1"/>
</dbReference>
<proteinExistence type="predicted"/>
<protein>
    <recommendedName>
        <fullName evidence="2">HTH luxR-type domain-containing protein</fullName>
    </recommendedName>
</protein>
<evidence type="ECO:0000259" key="2">
    <source>
        <dbReference type="PROSITE" id="PS50043"/>
    </source>
</evidence>
<dbReference type="InterPro" id="IPR000792">
    <property type="entry name" value="Tscrpt_reg_LuxR_C"/>
</dbReference>
<feature type="region of interest" description="Disordered" evidence="1">
    <location>
        <begin position="1"/>
        <end position="48"/>
    </location>
</feature>
<sequence length="996" mass="105643">MHDTHRAPRRSLTIVDSGTVSTTGSRAGGDETVVPRPSPKHRAPGLTGRTVRRATIPAPTPLASATERGSGTMVLVAGSVGTGKTTLLADWSGELEQRGGHVGWASLDREDNDPQVMAKTLLGAVRAAGAGAGPTDETVPSMVGHAFVTWLVELTRTAPQDTWLVLDDLHLVRDPRCLDLVEMLVRWAPSHLHVVVGTRSEPGLHLARLRLEERLVEVREHDLRFSLDDTRELLSRHDLTLEDEQVRHLQELTEGWAAGVALAAVSLARGRDADAFLREFARSDRAMSGYLVEEVLSSLDESTRDFLLSTSVLDDLTADLGAAVTGRDDAGALLDALSADNAMVTVDRVGTPTYRYHVLLRSYLGAMLEAGSVGGAREVHARAAQWYAAHDVPGQALRHAEAAGDLDLMSDVIHQHALHLLLDGRASDVEAAVRTVHAGDPVMTAVAALASLDLADPEAARSQLTSLVTQPGSWFTQAPSGDGAPAVDPAMLPLERLLAVGLRWLSFVGEEPARHPGPDDRMQESGSSGAEQLAEGLAAALSSTFTTWSGEQRARGRGLVPHSHTDLTLLDELTSGDVLLGDGRFAEARTAYRSALATARAAGHPLPALQAMVGLAAAAASLEDLVDMAAWSERALAESEGTPWATSPRLLPAHVFAGWAAFNVLDDATARDRNRTALELLGVVESMMTEGTASLTRDRAVSDGEVEASTGALSTAARGLEQLGRLARMLEANLDLLEAAEQPGIRQDVVDRVMAGARTAGHVTMTPRLAVGELARAHRIVLLAGFPRLAHEIEQLSKEAPGAAAEVVTMAAVRHLRAGDDTAARTAVAPLLAPAPDTGSGTQALRVSVTVHLVAAVVAHRNTQPTVAHEELVAALTLAAPQRALRMVLEVAPEVSDLLAAGAGRFGELEPFARELREHVRATSDVPAEPLLDVALSSRELSLLRELPSLLTVAEIAEARAVSRNTVKTQLRSLFQKLGVGSRRDAVAAARRLGLL</sequence>
<dbReference type="SMART" id="SM00421">
    <property type="entry name" value="HTH_LUXR"/>
    <property type="match status" value="1"/>
</dbReference>
<feature type="domain" description="HTH luxR-type" evidence="2">
    <location>
        <begin position="929"/>
        <end position="994"/>
    </location>
</feature>
<dbReference type="InterPro" id="IPR003593">
    <property type="entry name" value="AAA+_ATPase"/>
</dbReference>